<keyword evidence="1" id="KW-0472">Membrane</keyword>
<dbReference type="Proteomes" id="UP000198761">
    <property type="component" value="Unassembled WGS sequence"/>
</dbReference>
<protein>
    <submittedName>
        <fullName evidence="3">MJ0042 family finger-like domain-containing protein</fullName>
    </submittedName>
</protein>
<dbReference type="Pfam" id="PF13717">
    <property type="entry name" value="Zn_ribbon_4"/>
    <property type="match status" value="1"/>
</dbReference>
<evidence type="ECO:0000313" key="4">
    <source>
        <dbReference type="Proteomes" id="UP000198761"/>
    </source>
</evidence>
<keyword evidence="4" id="KW-1185">Reference proteome</keyword>
<evidence type="ECO:0000313" key="3">
    <source>
        <dbReference type="EMBL" id="SEN97697.1"/>
    </source>
</evidence>
<dbReference type="InterPro" id="IPR011723">
    <property type="entry name" value="Znf/thioredoxin_put"/>
</dbReference>
<dbReference type="OrthoDB" id="7159357at2"/>
<organism evidence="3 4">
    <name type="scientific">Gemmobacter aquatilis</name>
    <dbReference type="NCBI Taxonomy" id="933059"/>
    <lineage>
        <taxon>Bacteria</taxon>
        <taxon>Pseudomonadati</taxon>
        <taxon>Pseudomonadota</taxon>
        <taxon>Alphaproteobacteria</taxon>
        <taxon>Rhodobacterales</taxon>
        <taxon>Paracoccaceae</taxon>
        <taxon>Gemmobacter</taxon>
    </lineage>
</organism>
<accession>A0A1H8KXS4</accession>
<sequence length="265" mass="28529">MRLICPNCDAQYEVPEDAIPEDGRDVQCSSCGHAWFQRAPYLIAEEEEEAALFEPPLPEEEPEEAPLPEELLADLPGAESAPADAPPPRARRAVDESLLAVLREEAEREVQARSREEPRPLEMQGELGLDMAAPAVAVSPSARRLAALKAIEDEASAPISVPKGRDLLPDIEEINSTLRPSDRDNTLLDHVPVADIEAARNAFRSGFAAMVLLAVALVALYVLAPGLTQKVPALAGVLKAYVQIVDSLRMGLDGVVRKALALVQG</sequence>
<feature type="transmembrane region" description="Helical" evidence="1">
    <location>
        <begin position="206"/>
        <end position="224"/>
    </location>
</feature>
<reference evidence="3 4" key="1">
    <citation type="submission" date="2016-10" db="EMBL/GenBank/DDBJ databases">
        <authorList>
            <person name="de Groot N.N."/>
        </authorList>
    </citation>
    <scope>NUCLEOTIDE SEQUENCE [LARGE SCALE GENOMIC DNA]</scope>
    <source>
        <strain evidence="3 4">DSM 3857</strain>
    </source>
</reference>
<keyword evidence="1" id="KW-1133">Transmembrane helix</keyword>
<dbReference type="STRING" id="933059.SAMN04488103_11026"/>
<dbReference type="RefSeq" id="WP_091302940.1">
    <property type="nucleotide sequence ID" value="NZ_FOCE01000010.1"/>
</dbReference>
<dbReference type="AlphaFoldDB" id="A0A1H8KXS4"/>
<feature type="domain" description="Zinc finger/thioredoxin putative" evidence="2">
    <location>
        <begin position="1"/>
        <end position="36"/>
    </location>
</feature>
<dbReference type="EMBL" id="FOCE01000010">
    <property type="protein sequence ID" value="SEN97697.1"/>
    <property type="molecule type" value="Genomic_DNA"/>
</dbReference>
<evidence type="ECO:0000259" key="2">
    <source>
        <dbReference type="Pfam" id="PF13717"/>
    </source>
</evidence>
<proteinExistence type="predicted"/>
<name>A0A1H8KXS4_9RHOB</name>
<gene>
    <name evidence="3" type="ORF">SAMN04488103_11026</name>
</gene>
<dbReference type="NCBIfam" id="TIGR02098">
    <property type="entry name" value="MJ0042_CXXC"/>
    <property type="match status" value="1"/>
</dbReference>
<keyword evidence="1" id="KW-0812">Transmembrane</keyword>
<evidence type="ECO:0000256" key="1">
    <source>
        <dbReference type="SAM" id="Phobius"/>
    </source>
</evidence>